<name>A0A7Y3RA39_9FLAO</name>
<dbReference type="Proteomes" id="UP000536509">
    <property type="component" value="Unassembled WGS sequence"/>
</dbReference>
<evidence type="ECO:0000313" key="4">
    <source>
        <dbReference type="EMBL" id="NNT72713.1"/>
    </source>
</evidence>
<proteinExistence type="inferred from homology"/>
<protein>
    <recommendedName>
        <fullName evidence="2">Protein argonaute</fullName>
    </recommendedName>
</protein>
<comment type="similarity">
    <text evidence="1">Belongs to the argonaute family. Long pAgo subfamily.</text>
</comment>
<dbReference type="Gene3D" id="3.30.420.10">
    <property type="entry name" value="Ribonuclease H-like superfamily/Ribonuclease H"/>
    <property type="match status" value="1"/>
</dbReference>
<comment type="caution">
    <text evidence="4">The sequence shown here is derived from an EMBL/GenBank/DDBJ whole genome shotgun (WGS) entry which is preliminary data.</text>
</comment>
<dbReference type="PROSITE" id="PS50822">
    <property type="entry name" value="PIWI"/>
    <property type="match status" value="1"/>
</dbReference>
<keyword evidence="5" id="KW-1185">Reference proteome</keyword>
<evidence type="ECO:0000256" key="2">
    <source>
        <dbReference type="ARBA" id="ARBA00035032"/>
    </source>
</evidence>
<feature type="domain" description="Piwi" evidence="3">
    <location>
        <begin position="372"/>
        <end position="661"/>
    </location>
</feature>
<evidence type="ECO:0000259" key="3">
    <source>
        <dbReference type="PROSITE" id="PS50822"/>
    </source>
</evidence>
<dbReference type="SUPFAM" id="SSF53098">
    <property type="entry name" value="Ribonuclease H-like"/>
    <property type="match status" value="1"/>
</dbReference>
<dbReference type="Gene3D" id="3.40.50.2300">
    <property type="match status" value="1"/>
</dbReference>
<dbReference type="InterPro" id="IPR012337">
    <property type="entry name" value="RNaseH-like_sf"/>
</dbReference>
<dbReference type="InterPro" id="IPR003165">
    <property type="entry name" value="Piwi"/>
</dbReference>
<organism evidence="4 5">
    <name type="scientific">Flavobacterium rivulicola</name>
    <dbReference type="NCBI Taxonomy" id="2732161"/>
    <lineage>
        <taxon>Bacteria</taxon>
        <taxon>Pseudomonadati</taxon>
        <taxon>Bacteroidota</taxon>
        <taxon>Flavobacteriia</taxon>
        <taxon>Flavobacteriales</taxon>
        <taxon>Flavobacteriaceae</taxon>
        <taxon>Flavobacterium</taxon>
    </lineage>
</organism>
<dbReference type="Pfam" id="PF02171">
    <property type="entry name" value="Piwi"/>
    <property type="match status" value="1"/>
</dbReference>
<accession>A0A7Y3RA39</accession>
<reference evidence="4 5" key="1">
    <citation type="submission" date="2020-05" db="EMBL/GenBank/DDBJ databases">
        <title>Draft genome of Flavobacterium sp. IMCC34852.</title>
        <authorList>
            <person name="Song J."/>
            <person name="Cho J.-C."/>
        </authorList>
    </citation>
    <scope>NUCLEOTIDE SEQUENCE [LARGE SCALE GENOMIC DNA]</scope>
    <source>
        <strain evidence="4 5">IMCC34852</strain>
    </source>
</reference>
<dbReference type="EMBL" id="JABEVX010000007">
    <property type="protein sequence ID" value="NNT72713.1"/>
    <property type="molecule type" value="Genomic_DNA"/>
</dbReference>
<dbReference type="GO" id="GO:0003676">
    <property type="term" value="F:nucleic acid binding"/>
    <property type="evidence" value="ECO:0007669"/>
    <property type="project" value="InterPro"/>
</dbReference>
<sequence>MENLKINIIPFQHPSAKKEFGFYKEKKDGFYPIHRGDLPNEIWDNFKTELQDLKFLYSNFSDTQDCDMTASVDMFHSTTFAKHYYTRLVYNYFYAIADAIQFNYVKDIEVWFIDTKEVATTFKTYNKYTLKVEFSGLTKSPALLLSYDGTSKIATTSIDKIDIPSNYFKTVVYKKEIFKFDLLSEEAKQNLEQVFPLLNIPIKNHLSIPHSVPKKGNRYKPYFNYINDFYNKYLNTEAFKKMLPLDENGFFTIPEKDIHKTHQNSNNLRFFNNTSIDPRGGMKSFGPYQASPHPNVRFFFIYHKPDRKEYVIPLFSYFEKGYKTFFPPLKTHIKQPFYMDKDTSLAFESTTTAVKELKHHLINLEKTPNTRYVAIYISPIHKEDQDNKQLYYQVKEELLKHEITSQVIYKESINNAYFGEFLANITPALLAKIDGIPWRLDRELKQELIVGVGAFKSVETNTRFVGSAFCFNNKGEFKGFDCFRDNEYDLIAGAIGKQILKFVVDNGNDVERLIIHYYKPMGKEEIDPIQKVLKTLNLNIPVIIITINKTEANDYVAFDTSSEALMPLSGTIIEIAKLKYLLFNNAKYSESGTTKDYPFPVKLALSCTDEEYLKDIPTVKELIDQVYQFSRMYWKSIKQQNLPVTIKYPEMVAQIFPHFEGDKLPDFGKNNLWFL</sequence>
<dbReference type="AlphaFoldDB" id="A0A7Y3RA39"/>
<dbReference type="SMART" id="SM00950">
    <property type="entry name" value="Piwi"/>
    <property type="match status" value="1"/>
</dbReference>
<gene>
    <name evidence="4" type="ORF">HKT18_10845</name>
</gene>
<evidence type="ECO:0000313" key="5">
    <source>
        <dbReference type="Proteomes" id="UP000536509"/>
    </source>
</evidence>
<dbReference type="InterPro" id="IPR036397">
    <property type="entry name" value="RNaseH_sf"/>
</dbReference>
<evidence type="ECO:0000256" key="1">
    <source>
        <dbReference type="ARBA" id="ARBA00035012"/>
    </source>
</evidence>
<dbReference type="RefSeq" id="WP_171222880.1">
    <property type="nucleotide sequence ID" value="NZ_CP121446.1"/>
</dbReference>